<evidence type="ECO:0000259" key="1">
    <source>
        <dbReference type="PROSITE" id="PS51750"/>
    </source>
</evidence>
<dbReference type="PANTHER" id="PTHR36180:SF2">
    <property type="entry name" value="BRO FAMILY PROTEIN"/>
    <property type="match status" value="1"/>
</dbReference>
<accession>A0A4U3B7E0</accession>
<dbReference type="SMART" id="SM01040">
    <property type="entry name" value="Bro-N"/>
    <property type="match status" value="1"/>
</dbReference>
<comment type="caution">
    <text evidence="2">The sequence shown here is derived from an EMBL/GenBank/DDBJ whole genome shotgun (WGS) entry which is preliminary data.</text>
</comment>
<dbReference type="GO" id="GO:0003677">
    <property type="term" value="F:DNA binding"/>
    <property type="evidence" value="ECO:0007669"/>
    <property type="project" value="InterPro"/>
</dbReference>
<dbReference type="InterPro" id="IPR003497">
    <property type="entry name" value="BRO_N_domain"/>
</dbReference>
<organism evidence="2 3">
    <name type="scientific">Bacillus wiedmannii</name>
    <dbReference type="NCBI Taxonomy" id="1890302"/>
    <lineage>
        <taxon>Bacteria</taxon>
        <taxon>Bacillati</taxon>
        <taxon>Bacillota</taxon>
        <taxon>Bacilli</taxon>
        <taxon>Bacillales</taxon>
        <taxon>Bacillaceae</taxon>
        <taxon>Bacillus</taxon>
        <taxon>Bacillus cereus group</taxon>
    </lineage>
</organism>
<dbReference type="InterPro" id="IPR005039">
    <property type="entry name" value="Ant_C"/>
</dbReference>
<dbReference type="PANTHER" id="PTHR36180">
    <property type="entry name" value="DNA-BINDING PROTEIN-RELATED-RELATED"/>
    <property type="match status" value="1"/>
</dbReference>
<feature type="domain" description="Bro-N" evidence="1">
    <location>
        <begin position="1"/>
        <end position="106"/>
    </location>
</feature>
<dbReference type="PROSITE" id="PS51750">
    <property type="entry name" value="BRO_N"/>
    <property type="match status" value="1"/>
</dbReference>
<dbReference type="Pfam" id="PF02498">
    <property type="entry name" value="Bro-N"/>
    <property type="match status" value="1"/>
</dbReference>
<dbReference type="Pfam" id="PF03374">
    <property type="entry name" value="ANT"/>
    <property type="match status" value="1"/>
</dbReference>
<protein>
    <submittedName>
        <fullName evidence="2">Phage repressor protein/antirepressor Ant</fullName>
    </submittedName>
</protein>
<evidence type="ECO:0000313" key="3">
    <source>
        <dbReference type="Proteomes" id="UP000305222"/>
    </source>
</evidence>
<sequence length="257" mass="29400">MNELKKFSHNMFGNLEILVKDGKEFFPATYVANLLGYANATEAIKRHCKTEGVAFHEVPTTSGVQNKKFITEPNLYRLTVRSKLPQAEKFESWVFEEVLPSIRKHGAYMTDQVLEQAVTNPDFAIGLLTKLKEEKEKLAAAQQQIVQQQPLVTFAETVQVSTNLITVKQLANLMRQKGIDTGQNRLFEWFRENGYLCKKRGILYNTPTQYSMDLELFESQEYVRTNGQGEFVTSFTTKVTGKGQLYFINKFLGKEAM</sequence>
<name>A0A4U3B7E0_9BACI</name>
<reference evidence="2 3" key="1">
    <citation type="journal article" date="2019" name="Environ. Microbiol.">
        <title>An active ?-lactamase is a part of an orchestrated cell wall stress resistance network of Bacillus subtilis and related rhizosphere species.</title>
        <authorList>
            <person name="Bucher T."/>
            <person name="Keren-Paz A."/>
            <person name="Hausser J."/>
            <person name="Olender T."/>
            <person name="Cytryn E."/>
            <person name="Kolodkin-Gal I."/>
        </authorList>
    </citation>
    <scope>NUCLEOTIDE SEQUENCE [LARGE SCALE GENOMIC DNA]</scope>
    <source>
        <strain evidence="2 3">I5</strain>
    </source>
</reference>
<gene>
    <name evidence="2" type="ORF">FC699_08770</name>
</gene>
<proteinExistence type="predicted"/>
<evidence type="ECO:0000313" key="2">
    <source>
        <dbReference type="EMBL" id="TKI97028.1"/>
    </source>
</evidence>
<dbReference type="Proteomes" id="UP000305222">
    <property type="component" value="Unassembled WGS sequence"/>
</dbReference>
<dbReference type="AlphaFoldDB" id="A0A4U3B7E0"/>
<dbReference type="EMBL" id="SZON01000271">
    <property type="protein sequence ID" value="TKI97028.1"/>
    <property type="molecule type" value="Genomic_DNA"/>
</dbReference>